<evidence type="ECO:0000313" key="2">
    <source>
        <dbReference type="Proteomes" id="UP001253193"/>
    </source>
</evidence>
<sequence>MNATEKQTIHVTPVGEDYIFHIDLESSAEKSIVVAASNNKSVNVSLSNEVSTSSTTAKFIMSVNGYYNESEETFNYAQVVVEAGLNGWRATVSQTNSMCVSSENSKFPTYHTYIRSLFACQEIFAKLISFATQKEEEIAACLSNTLKFYFEVLDGHHEDSNLKRKLSFESHFEQVDYFDAISLIEEIEHSSRHVIYHLVALDKEDYRPINFTIEKTTDGTYLRTVLDGDVDREVITLEEVKTDIHESYKLK</sequence>
<dbReference type="RefSeq" id="WP_311020331.1">
    <property type="nucleotide sequence ID" value="NZ_JAUHGG010000003.1"/>
</dbReference>
<gene>
    <name evidence="1" type="ORF">QX249_12295</name>
</gene>
<dbReference type="AlphaFoldDB" id="A0AAW8Q4P5"/>
<accession>A0AAW8Q4P5</accession>
<protein>
    <submittedName>
        <fullName evidence="1">Uncharacterized protein</fullName>
    </submittedName>
</protein>
<reference evidence="1" key="1">
    <citation type="submission" date="2023-06" db="EMBL/GenBank/DDBJ databases">
        <title>Genomic Diversity of Vibrio spp. and Metagenomic Analysis of Pathogens in Florida Gulf Coastal Waters Following Hurricane Ian.</title>
        <authorList>
            <person name="Brumfield K.D."/>
        </authorList>
    </citation>
    <scope>NUCLEOTIDE SEQUENCE</scope>
    <source>
        <strain evidence="1">WBS2B-138</strain>
    </source>
</reference>
<organism evidence="1 2">
    <name type="scientific">Vibrio parahaemolyticus</name>
    <dbReference type="NCBI Taxonomy" id="670"/>
    <lineage>
        <taxon>Bacteria</taxon>
        <taxon>Pseudomonadati</taxon>
        <taxon>Pseudomonadota</taxon>
        <taxon>Gammaproteobacteria</taxon>
        <taxon>Vibrionales</taxon>
        <taxon>Vibrionaceae</taxon>
        <taxon>Vibrio</taxon>
    </lineage>
</organism>
<dbReference type="Proteomes" id="UP001253193">
    <property type="component" value="Unassembled WGS sequence"/>
</dbReference>
<name>A0AAW8Q4P5_VIBPH</name>
<proteinExistence type="predicted"/>
<comment type="caution">
    <text evidence="1">The sequence shown here is derived from an EMBL/GenBank/DDBJ whole genome shotgun (WGS) entry which is preliminary data.</text>
</comment>
<dbReference type="EMBL" id="JAUHGG010000003">
    <property type="protein sequence ID" value="MDS1821443.1"/>
    <property type="molecule type" value="Genomic_DNA"/>
</dbReference>
<evidence type="ECO:0000313" key="1">
    <source>
        <dbReference type="EMBL" id="MDS1821443.1"/>
    </source>
</evidence>